<gene>
    <name evidence="12" type="ORF">CEE55_20540</name>
    <name evidence="11" type="ORF">STNY_R24640</name>
</gene>
<evidence type="ECO:0000256" key="8">
    <source>
        <dbReference type="SAM" id="Phobius"/>
    </source>
</evidence>
<evidence type="ECO:0000256" key="3">
    <source>
        <dbReference type="ARBA" id="ARBA00022519"/>
    </source>
</evidence>
<dbReference type="PANTHER" id="PTHR30443:SF0">
    <property type="entry name" value="PHOSPHOETHANOLAMINE TRANSFERASE EPTA"/>
    <property type="match status" value="1"/>
</dbReference>
<comment type="subcellular location">
    <subcellularLocation>
        <location evidence="1">Cell inner membrane</location>
        <topology evidence="1">Multi-pass membrane protein</topology>
    </subcellularLocation>
</comment>
<keyword evidence="3" id="KW-0997">Cell inner membrane</keyword>
<dbReference type="InterPro" id="IPR000917">
    <property type="entry name" value="Sulfatase_N"/>
</dbReference>
<feature type="transmembrane region" description="Helical" evidence="8">
    <location>
        <begin position="77"/>
        <end position="98"/>
    </location>
</feature>
<evidence type="ECO:0000259" key="10">
    <source>
        <dbReference type="Pfam" id="PF08019"/>
    </source>
</evidence>
<dbReference type="EMBL" id="AP024684">
    <property type="protein sequence ID" value="BCX44265.1"/>
    <property type="molecule type" value="Genomic_DNA"/>
</dbReference>
<accession>A0A246KTG2</accession>
<evidence type="ECO:0000313" key="11">
    <source>
        <dbReference type="EMBL" id="BCX44265.1"/>
    </source>
</evidence>
<dbReference type="Gene3D" id="3.40.720.10">
    <property type="entry name" value="Alkaline Phosphatase, subunit A"/>
    <property type="match status" value="1"/>
</dbReference>
<dbReference type="Proteomes" id="UP000197904">
    <property type="component" value="Unassembled WGS sequence"/>
</dbReference>
<name>A0A246KTG2_9GAMM</name>
<evidence type="ECO:0000256" key="5">
    <source>
        <dbReference type="ARBA" id="ARBA00022692"/>
    </source>
</evidence>
<dbReference type="InterPro" id="IPR017850">
    <property type="entry name" value="Alkaline_phosphatase_core_sf"/>
</dbReference>
<feature type="transmembrane region" description="Helical" evidence="8">
    <location>
        <begin position="154"/>
        <end position="176"/>
    </location>
</feature>
<feature type="transmembrane region" description="Helical" evidence="8">
    <location>
        <begin position="12"/>
        <end position="32"/>
    </location>
</feature>
<organism evidence="12 13">
    <name type="scientific">Stenotrophomonas pavanii</name>
    <dbReference type="NCBI Taxonomy" id="487698"/>
    <lineage>
        <taxon>Bacteria</taxon>
        <taxon>Pseudomonadati</taxon>
        <taxon>Pseudomonadota</taxon>
        <taxon>Gammaproteobacteria</taxon>
        <taxon>Lysobacterales</taxon>
        <taxon>Lysobacteraceae</taxon>
        <taxon>Stenotrophomonas</taxon>
    </lineage>
</organism>
<evidence type="ECO:0000256" key="1">
    <source>
        <dbReference type="ARBA" id="ARBA00004429"/>
    </source>
</evidence>
<dbReference type="InterPro" id="IPR058130">
    <property type="entry name" value="PEA_transf_C"/>
</dbReference>
<feature type="transmembrane region" description="Helical" evidence="8">
    <location>
        <begin position="44"/>
        <end position="65"/>
    </location>
</feature>
<evidence type="ECO:0000313" key="13">
    <source>
        <dbReference type="Proteomes" id="UP000197904"/>
    </source>
</evidence>
<feature type="domain" description="Sulfatase N-terminal" evidence="9">
    <location>
        <begin position="234"/>
        <end position="528"/>
    </location>
</feature>
<dbReference type="Proteomes" id="UP000825066">
    <property type="component" value="Chromosome"/>
</dbReference>
<dbReference type="EMBL" id="NIXP01000142">
    <property type="protein sequence ID" value="OWR27450.1"/>
    <property type="molecule type" value="Genomic_DNA"/>
</dbReference>
<reference evidence="12 13" key="1">
    <citation type="submission" date="2017-06" db="EMBL/GenBank/DDBJ databases">
        <authorList>
            <person name="Kim H.J."/>
            <person name="Triplett B.A."/>
        </authorList>
    </citation>
    <scope>NUCLEOTIDE SEQUENCE [LARGE SCALE GENOMIC DNA]</scope>
    <source>
        <strain evidence="12 13">S18795</strain>
    </source>
</reference>
<dbReference type="InterPro" id="IPR040423">
    <property type="entry name" value="PEA_transferase"/>
</dbReference>
<keyword evidence="2" id="KW-1003">Cell membrane</keyword>
<keyword evidence="7 8" id="KW-0472">Membrane</keyword>
<dbReference type="GO" id="GO:0009244">
    <property type="term" value="P:lipopolysaccharide core region biosynthetic process"/>
    <property type="evidence" value="ECO:0007669"/>
    <property type="project" value="TreeGrafter"/>
</dbReference>
<dbReference type="CDD" id="cd16017">
    <property type="entry name" value="LptA"/>
    <property type="match status" value="1"/>
</dbReference>
<feature type="transmembrane region" description="Helical" evidence="8">
    <location>
        <begin position="118"/>
        <end position="142"/>
    </location>
</feature>
<keyword evidence="14" id="KW-1185">Reference proteome</keyword>
<dbReference type="RefSeq" id="WP_049469566.1">
    <property type="nucleotide sequence ID" value="NZ_AP024684.1"/>
</dbReference>
<protein>
    <submittedName>
        <fullName evidence="12">Phosphoethanolamine transferase</fullName>
    </submittedName>
    <submittedName>
        <fullName evidence="11">Phosphoethanolamine--lipid A transferase</fullName>
    </submittedName>
</protein>
<evidence type="ECO:0000256" key="7">
    <source>
        <dbReference type="ARBA" id="ARBA00023136"/>
    </source>
</evidence>
<reference evidence="11 14" key="2">
    <citation type="submission" date="2021-05" db="EMBL/GenBank/DDBJ databases">
        <title>Complete Genome Sequence of Stenotrophomonas pavanii strain Y.</title>
        <authorList>
            <person name="Dohra H."/>
            <person name="Mohad Din A.R.J."/>
            <person name="Suzuki K."/>
            <person name="Fatma A."/>
            <person name="Honjyo M."/>
            <person name="Nishimura T."/>
            <person name="Moriuch R."/>
            <person name="Masuda K."/>
            <person name="Minoura A."/>
            <person name="Tashiro Y."/>
            <person name="Futamata H."/>
        </authorList>
    </citation>
    <scope>NUCLEOTIDE SEQUENCE [LARGE SCALE GENOMIC DNA]</scope>
    <source>
        <strain evidence="11">Berkeley</strain>
        <strain evidence="14">Y</strain>
    </source>
</reference>
<dbReference type="Pfam" id="PF08019">
    <property type="entry name" value="EptA_B_N"/>
    <property type="match status" value="1"/>
</dbReference>
<dbReference type="SUPFAM" id="SSF53649">
    <property type="entry name" value="Alkaline phosphatase-like"/>
    <property type="match status" value="1"/>
</dbReference>
<evidence type="ECO:0000256" key="2">
    <source>
        <dbReference type="ARBA" id="ARBA00022475"/>
    </source>
</evidence>
<dbReference type="PANTHER" id="PTHR30443">
    <property type="entry name" value="INNER MEMBRANE PROTEIN"/>
    <property type="match status" value="1"/>
</dbReference>
<evidence type="ECO:0000313" key="12">
    <source>
        <dbReference type="EMBL" id="OWR27450.1"/>
    </source>
</evidence>
<evidence type="ECO:0000259" key="9">
    <source>
        <dbReference type="Pfam" id="PF00884"/>
    </source>
</evidence>
<proteinExistence type="predicted"/>
<evidence type="ECO:0000256" key="6">
    <source>
        <dbReference type="ARBA" id="ARBA00022989"/>
    </source>
</evidence>
<keyword evidence="6 8" id="KW-1133">Transmembrane helix</keyword>
<keyword evidence="4 12" id="KW-0808">Transferase</keyword>
<evidence type="ECO:0000313" key="14">
    <source>
        <dbReference type="Proteomes" id="UP000825066"/>
    </source>
</evidence>
<dbReference type="GO" id="GO:0016776">
    <property type="term" value="F:phosphotransferase activity, phosphate group as acceptor"/>
    <property type="evidence" value="ECO:0007669"/>
    <property type="project" value="TreeGrafter"/>
</dbReference>
<feature type="domain" description="Phosphoethanolamine transferase N-terminal" evidence="10">
    <location>
        <begin position="57"/>
        <end position="210"/>
    </location>
</feature>
<keyword evidence="5 8" id="KW-0812">Transmembrane</keyword>
<dbReference type="Pfam" id="PF00884">
    <property type="entry name" value="Sulfatase"/>
    <property type="match status" value="1"/>
</dbReference>
<dbReference type="GO" id="GO:0005886">
    <property type="term" value="C:plasma membrane"/>
    <property type="evidence" value="ECO:0007669"/>
    <property type="project" value="UniProtKB-SubCell"/>
</dbReference>
<dbReference type="AlphaFoldDB" id="A0A246KTG2"/>
<evidence type="ECO:0000256" key="4">
    <source>
        <dbReference type="ARBA" id="ARBA00022679"/>
    </source>
</evidence>
<dbReference type="NCBIfam" id="NF028537">
    <property type="entry name" value="P_eth_NH2_trans"/>
    <property type="match status" value="1"/>
</dbReference>
<dbReference type="InterPro" id="IPR012549">
    <property type="entry name" value="EptA-like_N"/>
</dbReference>
<sequence>MRQCLRFPRPHPIVLVWAAALFFATIGNIALWKTLWGLIDLNSLHSVLFLASLPPLLFCLFNLLLTPLLALPFVRKPLLVVLVVVSAACSYFMLHYNVLIDRSMVQNVFETNQAELNAYLSLPLLLTLLALGVLPATALVLLRTTRRAASLRSLLVWPANVLASLVVLLVIGFGFYKDYSSLLRNNRYIRDQVLPLNVLRHTHGYLKSRYSTRQQPLRTIAMDARRTAGPRPRLVVMVVGETARSQNFQLNGYPRATNPRLSRSDGVISFNDVSSCGTATAISVPCMFSQMTRQQYDDVRAATEENVLDILQRTGVGVLWRNNNNGGCKGVCERVPTEDMPALKVAGQCVNTDGTCYDDVLLHQLGARIDAINGDALVVLHQLGSHGPTYFERYPAASRAFSPTCDSNQIQHCSNEALVNTYDNTLVHTDRVLAETIDLLRGYSDHRDVALIYVSDHGESLGERGMYLHGTPYFIAPREQTQVPMVMWFSTEFSRNAGLDMGCLGGNALHRAYSHDNVFHSLLGLFGVSSAVYQRERDVFAGCRATTAAPLATAPAERHRLMPVTARNVARYCAARAKSRPAHTATTWASLHSCGLVRGLSG</sequence>